<dbReference type="PATRIC" id="fig|1353534.3.peg.3436"/>
<comment type="caution">
    <text evidence="3">The sequence shown here is derived from an EMBL/GenBank/DDBJ whole genome shotgun (WGS) entry which is preliminary data.</text>
</comment>
<dbReference type="AlphaFoldDB" id="A0A1A6AKW6"/>
<sequence>MTKKKLQIFISSTYIDLQEERQAAVEAILGSKHIPAGMELFRAGNVSQLETIKKWINESDIYMLILGGRYGSIESSSGKSYTEIEYRYAIDKKIPVFAVVLTESFLHKKAANGLDVFEKDNKDKYNNFKEFVMTKIVKQVDDCKDIKLAIKDSITELEEQYNLYGWVKGSEIDDNTEIIKENSKLLKENNKLKGQLQKLKEKDKIGNFEYEKLKKVLSKKTLTISKNFFEDSKKDKTMTYLHFFKIFKNIFVTGFTNCPGIDKLQSYIFNDISPFLIEFGLLEINRVPGTKYEKIHMSKNGLNFIARLELEDVNN</sequence>
<feature type="coiled-coil region" evidence="1">
    <location>
        <begin position="175"/>
        <end position="202"/>
    </location>
</feature>
<evidence type="ECO:0000313" key="4">
    <source>
        <dbReference type="Proteomes" id="UP000093954"/>
    </source>
</evidence>
<dbReference type="Proteomes" id="UP000093954">
    <property type="component" value="Unassembled WGS sequence"/>
</dbReference>
<dbReference type="InterPro" id="IPR025139">
    <property type="entry name" value="DUF4062"/>
</dbReference>
<name>A0A1A6AKW6_9CLOT</name>
<dbReference type="RefSeq" id="WP_065079453.1">
    <property type="nucleotide sequence ID" value="NZ_LROS01000055.1"/>
</dbReference>
<protein>
    <recommendedName>
        <fullName evidence="2">DUF4062 domain-containing protein</fullName>
    </recommendedName>
</protein>
<keyword evidence="1" id="KW-0175">Coiled coil</keyword>
<keyword evidence="4" id="KW-1185">Reference proteome</keyword>
<gene>
    <name evidence="3" type="ORF">CLRAG_33750</name>
</gene>
<proteinExistence type="predicted"/>
<evidence type="ECO:0000256" key="1">
    <source>
        <dbReference type="SAM" id="Coils"/>
    </source>
</evidence>
<feature type="domain" description="DUF4062" evidence="2">
    <location>
        <begin position="7"/>
        <end position="89"/>
    </location>
</feature>
<dbReference type="EMBL" id="LROS01000055">
    <property type="protein sequence ID" value="OBR90727.1"/>
    <property type="molecule type" value="Genomic_DNA"/>
</dbReference>
<evidence type="ECO:0000259" key="2">
    <source>
        <dbReference type="Pfam" id="PF13271"/>
    </source>
</evidence>
<organism evidence="3 4">
    <name type="scientific">Clostridium ragsdalei P11</name>
    <dbReference type="NCBI Taxonomy" id="1353534"/>
    <lineage>
        <taxon>Bacteria</taxon>
        <taxon>Bacillati</taxon>
        <taxon>Bacillota</taxon>
        <taxon>Clostridia</taxon>
        <taxon>Eubacteriales</taxon>
        <taxon>Clostridiaceae</taxon>
        <taxon>Clostridium</taxon>
    </lineage>
</organism>
<accession>A0A1A6AKW6</accession>
<reference evidence="3 4" key="1">
    <citation type="journal article" date="2012" name="Front. Microbiol.">
        <title>Draft Genome Sequence of the Virulent Strain 01-B526 of the Fish Pathogen Aeromonas salmonicida.</title>
        <authorList>
            <person name="Charette S.J."/>
            <person name="Brochu F."/>
            <person name="Boyle B."/>
            <person name="Filion G."/>
            <person name="Tanaka K.H."/>
            <person name="Derome N."/>
        </authorList>
    </citation>
    <scope>NUCLEOTIDE SEQUENCE [LARGE SCALE GENOMIC DNA]</scope>
    <source>
        <strain evidence="3 4">P11</strain>
    </source>
</reference>
<evidence type="ECO:0000313" key="3">
    <source>
        <dbReference type="EMBL" id="OBR90727.1"/>
    </source>
</evidence>
<dbReference type="Pfam" id="PF13271">
    <property type="entry name" value="DUF4062"/>
    <property type="match status" value="1"/>
</dbReference>